<protein>
    <submittedName>
        <fullName evidence="2">Uncharacterized protein</fullName>
    </submittedName>
</protein>
<keyword evidence="1" id="KW-0812">Transmembrane</keyword>
<feature type="transmembrane region" description="Helical" evidence="1">
    <location>
        <begin position="464"/>
        <end position="481"/>
    </location>
</feature>
<comment type="caution">
    <text evidence="2">The sequence shown here is derived from an EMBL/GenBank/DDBJ whole genome shotgun (WGS) entry which is preliminary data.</text>
</comment>
<keyword evidence="3" id="KW-1185">Reference proteome</keyword>
<feature type="transmembrane region" description="Helical" evidence="1">
    <location>
        <begin position="18"/>
        <end position="37"/>
    </location>
</feature>
<proteinExistence type="predicted"/>
<dbReference type="EMBL" id="JAUCMV010000001">
    <property type="protein sequence ID" value="KAK0427528.1"/>
    <property type="molecule type" value="Genomic_DNA"/>
</dbReference>
<dbReference type="Proteomes" id="UP001175271">
    <property type="component" value="Unassembled WGS sequence"/>
</dbReference>
<feature type="transmembrane region" description="Helical" evidence="1">
    <location>
        <begin position="313"/>
        <end position="335"/>
    </location>
</feature>
<feature type="transmembrane region" description="Helical" evidence="1">
    <location>
        <begin position="179"/>
        <end position="199"/>
    </location>
</feature>
<feature type="transmembrane region" description="Helical" evidence="1">
    <location>
        <begin position="399"/>
        <end position="422"/>
    </location>
</feature>
<evidence type="ECO:0000313" key="2">
    <source>
        <dbReference type="EMBL" id="KAK0427528.1"/>
    </source>
</evidence>
<feature type="transmembrane region" description="Helical" evidence="1">
    <location>
        <begin position="517"/>
        <end position="540"/>
    </location>
</feature>
<feature type="transmembrane region" description="Helical" evidence="1">
    <location>
        <begin position="81"/>
        <end position="106"/>
    </location>
</feature>
<gene>
    <name evidence="2" type="ORF">QR680_010278</name>
</gene>
<feature type="transmembrane region" description="Helical" evidence="1">
    <location>
        <begin position="585"/>
        <end position="606"/>
    </location>
</feature>
<name>A0AA39IR23_9BILA</name>
<organism evidence="2 3">
    <name type="scientific">Steinernema hermaphroditum</name>
    <dbReference type="NCBI Taxonomy" id="289476"/>
    <lineage>
        <taxon>Eukaryota</taxon>
        <taxon>Metazoa</taxon>
        <taxon>Ecdysozoa</taxon>
        <taxon>Nematoda</taxon>
        <taxon>Chromadorea</taxon>
        <taxon>Rhabditida</taxon>
        <taxon>Tylenchina</taxon>
        <taxon>Panagrolaimomorpha</taxon>
        <taxon>Strongyloidoidea</taxon>
        <taxon>Steinernematidae</taxon>
        <taxon>Steinernema</taxon>
    </lineage>
</organism>
<reference evidence="2" key="1">
    <citation type="submission" date="2023-06" db="EMBL/GenBank/DDBJ databases">
        <title>Genomic analysis of the entomopathogenic nematode Steinernema hermaphroditum.</title>
        <authorList>
            <person name="Schwarz E.M."/>
            <person name="Heppert J.K."/>
            <person name="Baniya A."/>
            <person name="Schwartz H.T."/>
            <person name="Tan C.-H."/>
            <person name="Antoshechkin I."/>
            <person name="Sternberg P.W."/>
            <person name="Goodrich-Blair H."/>
            <person name="Dillman A.R."/>
        </authorList>
    </citation>
    <scope>NUCLEOTIDE SEQUENCE</scope>
    <source>
        <strain evidence="2">PS9179</strain>
        <tissue evidence="2">Whole animal</tissue>
    </source>
</reference>
<accession>A0AA39IR23</accession>
<dbReference type="AlphaFoldDB" id="A0AA39IR23"/>
<feature type="transmembrane region" description="Helical" evidence="1">
    <location>
        <begin position="211"/>
        <end position="234"/>
    </location>
</feature>
<feature type="transmembrane region" description="Helical" evidence="1">
    <location>
        <begin position="434"/>
        <end position="458"/>
    </location>
</feature>
<feature type="transmembrane region" description="Helical" evidence="1">
    <location>
        <begin position="49"/>
        <end position="69"/>
    </location>
</feature>
<feature type="transmembrane region" description="Helical" evidence="1">
    <location>
        <begin position="552"/>
        <end position="579"/>
    </location>
</feature>
<evidence type="ECO:0000313" key="3">
    <source>
        <dbReference type="Proteomes" id="UP001175271"/>
    </source>
</evidence>
<keyword evidence="1" id="KW-0472">Membrane</keyword>
<sequence>MKFNCITLQTFSWLLQNAVLVIASLTFVTSLIEMLTFPANETLDVIHKVILAMTNTAWIFASISAFASVNYRNHYLLFPLYAMLAVSTVALPLIIVLCYVSLLVIDDPYRNESAVKEWVYRMVVAMFSLPFSVWFMLVTFTKILALITLTCALLVFFDRTTFSTSNHEKQSDAASAKSFFEILGCLLWIAASLCALLAIRFDKLSCVVPFYVMSVISTAVSMLACAASIFILAIPPKHLIGDSTKESAVTCLLASLFTTPLSVYFTICVRRCYQDFKIHCSRRKTECENGYDAIITVYMRLRTAEGNVEAGPLLVEIAIFTIVILASVFALLAMIDDYPPYVFPFYVTLGAAWKMDFEDVEELELQGLRVQEQKKRDNLARQRGEVEVYSAMCCMAPTFTTIIALLAFVGAIIQLIATIGIGKETSRMAQEVSLLFLANLSGCFWWIATSLLTLYAMLNDSPSLVYPFYLMLVFTSAVLGNSALTATLFIAVLVILLAGIDGGYTLFFLQMDRHRDVWAICRCISDIIWTCSAALAIAAVADENHSWLRPFYIMMVISTGAFVIGLLASIVTFLSIQVVEVQVAAMIYFLFFLMSLPLDVYFTLIVRCCYRNFKANNKVCTTNYDCTY</sequence>
<evidence type="ECO:0000256" key="1">
    <source>
        <dbReference type="SAM" id="Phobius"/>
    </source>
</evidence>
<feature type="transmembrane region" description="Helical" evidence="1">
    <location>
        <begin position="488"/>
        <end position="511"/>
    </location>
</feature>
<keyword evidence="1" id="KW-1133">Transmembrane helix</keyword>
<feature type="transmembrane region" description="Helical" evidence="1">
    <location>
        <begin position="143"/>
        <end position="158"/>
    </location>
</feature>